<dbReference type="PRINTS" id="PR01040">
    <property type="entry name" value="TRNASYNTHTYR"/>
</dbReference>
<evidence type="ECO:0000256" key="3">
    <source>
        <dbReference type="ARBA" id="ARBA00022598"/>
    </source>
</evidence>
<dbReference type="Gene3D" id="3.40.50.620">
    <property type="entry name" value="HUPs"/>
    <property type="match status" value="1"/>
</dbReference>
<dbReference type="PANTHER" id="PTHR11766">
    <property type="entry name" value="TYROSYL-TRNA SYNTHETASE"/>
    <property type="match status" value="1"/>
</dbReference>
<dbReference type="GO" id="GO:0042803">
    <property type="term" value="F:protein homodimerization activity"/>
    <property type="evidence" value="ECO:0007669"/>
    <property type="project" value="UniProtKB-ARBA"/>
</dbReference>
<keyword evidence="4 11" id="KW-0547">Nucleotide-binding</keyword>
<comment type="subcellular location">
    <subcellularLocation>
        <location evidence="1 11">Cytoplasm</location>
    </subcellularLocation>
</comment>
<gene>
    <name evidence="11" type="primary">tyrS</name>
    <name evidence="14" type="ORF">SAMN04487910_1483</name>
</gene>
<comment type="similarity">
    <text evidence="10 11">Belongs to the class-I aminoacyl-tRNA synthetase family. TyrS type 1 subfamily.</text>
</comment>
<evidence type="ECO:0000259" key="13">
    <source>
        <dbReference type="Pfam" id="PF22421"/>
    </source>
</evidence>
<comment type="catalytic activity">
    <reaction evidence="9 11">
        <text>tRNA(Tyr) + L-tyrosine + ATP = L-tyrosyl-tRNA(Tyr) + AMP + diphosphate + H(+)</text>
        <dbReference type="Rhea" id="RHEA:10220"/>
        <dbReference type="Rhea" id="RHEA-COMP:9706"/>
        <dbReference type="Rhea" id="RHEA-COMP:9707"/>
        <dbReference type="ChEBI" id="CHEBI:15378"/>
        <dbReference type="ChEBI" id="CHEBI:30616"/>
        <dbReference type="ChEBI" id="CHEBI:33019"/>
        <dbReference type="ChEBI" id="CHEBI:58315"/>
        <dbReference type="ChEBI" id="CHEBI:78442"/>
        <dbReference type="ChEBI" id="CHEBI:78536"/>
        <dbReference type="ChEBI" id="CHEBI:456215"/>
        <dbReference type="EC" id="6.1.1.1"/>
    </reaction>
</comment>
<dbReference type="SUPFAM" id="SSF52374">
    <property type="entry name" value="Nucleotidylyl transferase"/>
    <property type="match status" value="1"/>
</dbReference>
<dbReference type="Gene3D" id="1.10.240.10">
    <property type="entry name" value="Tyrosyl-Transfer RNA Synthetase"/>
    <property type="match status" value="1"/>
</dbReference>
<dbReference type="PANTHER" id="PTHR11766:SF0">
    <property type="entry name" value="TYROSINE--TRNA LIGASE, MITOCHONDRIAL"/>
    <property type="match status" value="1"/>
</dbReference>
<dbReference type="InterPro" id="IPR001412">
    <property type="entry name" value="aa-tRNA-synth_I_CS"/>
</dbReference>
<dbReference type="PROSITE" id="PS00178">
    <property type="entry name" value="AA_TRNA_LIGASE_I"/>
    <property type="match status" value="1"/>
</dbReference>
<dbReference type="FunFam" id="3.40.50.620:FF:000008">
    <property type="entry name" value="Tyrosine--tRNA ligase"/>
    <property type="match status" value="1"/>
</dbReference>
<dbReference type="GO" id="GO:0006437">
    <property type="term" value="P:tyrosyl-tRNA aminoacylation"/>
    <property type="evidence" value="ECO:0007669"/>
    <property type="project" value="UniProtKB-UniRule"/>
</dbReference>
<keyword evidence="3 11" id="KW-0436">Ligase</keyword>
<dbReference type="CDD" id="cd00805">
    <property type="entry name" value="TyrRS_core"/>
    <property type="match status" value="1"/>
</dbReference>
<dbReference type="STRING" id="1038014.SAMN04487910_1483"/>
<dbReference type="Pfam" id="PF22421">
    <property type="entry name" value="SYY_C-terminal"/>
    <property type="match status" value="1"/>
</dbReference>
<proteinExistence type="inferred from homology"/>
<dbReference type="SUPFAM" id="SSF55174">
    <property type="entry name" value="Alpha-L RNA-binding motif"/>
    <property type="match status" value="1"/>
</dbReference>
<dbReference type="GO" id="GO:0005829">
    <property type="term" value="C:cytosol"/>
    <property type="evidence" value="ECO:0007669"/>
    <property type="project" value="TreeGrafter"/>
</dbReference>
<keyword evidence="15" id="KW-1185">Reference proteome</keyword>
<evidence type="ECO:0000256" key="7">
    <source>
        <dbReference type="ARBA" id="ARBA00022917"/>
    </source>
</evidence>
<feature type="short sequence motif" description="'KMSKS' region" evidence="11">
    <location>
        <begin position="234"/>
        <end position="238"/>
    </location>
</feature>
<evidence type="ECO:0000256" key="2">
    <source>
        <dbReference type="ARBA" id="ARBA00022490"/>
    </source>
</evidence>
<dbReference type="OrthoDB" id="9804243at2"/>
<evidence type="ECO:0000256" key="11">
    <source>
        <dbReference type="HAMAP-Rule" id="MF_02006"/>
    </source>
</evidence>
<keyword evidence="8 11" id="KW-0030">Aminoacyl-tRNA synthetase</keyword>
<evidence type="ECO:0000256" key="4">
    <source>
        <dbReference type="ARBA" id="ARBA00022741"/>
    </source>
</evidence>
<evidence type="ECO:0000256" key="9">
    <source>
        <dbReference type="ARBA" id="ARBA00048248"/>
    </source>
</evidence>
<organism evidence="14 15">
    <name type="scientific">Aquimarina amphilecti</name>
    <dbReference type="NCBI Taxonomy" id="1038014"/>
    <lineage>
        <taxon>Bacteria</taxon>
        <taxon>Pseudomonadati</taxon>
        <taxon>Bacteroidota</taxon>
        <taxon>Flavobacteriia</taxon>
        <taxon>Flavobacteriales</taxon>
        <taxon>Flavobacteriaceae</taxon>
        <taxon>Aquimarina</taxon>
    </lineage>
</organism>
<dbReference type="AlphaFoldDB" id="A0A1H7L1Q5"/>
<dbReference type="EC" id="6.1.1.1" evidence="11"/>
<dbReference type="InterPro" id="IPR024107">
    <property type="entry name" value="Tyr-tRNA-ligase_bac_1"/>
</dbReference>
<dbReference type="HAMAP" id="MF_02006">
    <property type="entry name" value="Tyr_tRNA_synth_type1"/>
    <property type="match status" value="1"/>
</dbReference>
<dbReference type="Proteomes" id="UP000198521">
    <property type="component" value="Unassembled WGS sequence"/>
</dbReference>
<evidence type="ECO:0000313" key="15">
    <source>
        <dbReference type="Proteomes" id="UP000198521"/>
    </source>
</evidence>
<accession>A0A1H7L1Q5</accession>
<dbReference type="GO" id="GO:0005524">
    <property type="term" value="F:ATP binding"/>
    <property type="evidence" value="ECO:0007669"/>
    <property type="project" value="UniProtKB-UniRule"/>
</dbReference>
<keyword evidence="2 11" id="KW-0963">Cytoplasm</keyword>
<dbReference type="Pfam" id="PF00579">
    <property type="entry name" value="tRNA-synt_1b"/>
    <property type="match status" value="1"/>
</dbReference>
<feature type="binding site" evidence="11">
    <location>
        <position position="174"/>
    </location>
    <ligand>
        <name>L-tyrosine</name>
        <dbReference type="ChEBI" id="CHEBI:58315"/>
    </ligand>
</feature>
<dbReference type="NCBIfam" id="TIGR00234">
    <property type="entry name" value="tyrS"/>
    <property type="match status" value="1"/>
</dbReference>
<keyword evidence="6 12" id="KW-0694">RNA-binding</keyword>
<reference evidence="14 15" key="1">
    <citation type="submission" date="2016-10" db="EMBL/GenBank/DDBJ databases">
        <authorList>
            <person name="de Groot N.N."/>
        </authorList>
    </citation>
    <scope>NUCLEOTIDE SEQUENCE [LARGE SCALE GENOMIC DNA]</scope>
    <source>
        <strain evidence="14 15">DSM 25232</strain>
    </source>
</reference>
<dbReference type="Gene3D" id="3.10.290.10">
    <property type="entry name" value="RNA-binding S4 domain"/>
    <property type="match status" value="1"/>
</dbReference>
<evidence type="ECO:0000256" key="1">
    <source>
        <dbReference type="ARBA" id="ARBA00004496"/>
    </source>
</evidence>
<feature type="domain" description="Tyrosine--tRNA ligase SYY-like C-terminal" evidence="13">
    <location>
        <begin position="345"/>
        <end position="428"/>
    </location>
</feature>
<evidence type="ECO:0000256" key="6">
    <source>
        <dbReference type="ARBA" id="ARBA00022884"/>
    </source>
</evidence>
<evidence type="ECO:0000256" key="5">
    <source>
        <dbReference type="ARBA" id="ARBA00022840"/>
    </source>
</evidence>
<comment type="function">
    <text evidence="11">Catalyzes the attachment of tyrosine to tRNA(Tyr) in a two-step reaction: tyrosine is first activated by ATP to form Tyr-AMP and then transferred to the acceptor end of tRNA(Tyr).</text>
</comment>
<dbReference type="GO" id="GO:0003723">
    <property type="term" value="F:RNA binding"/>
    <property type="evidence" value="ECO:0007669"/>
    <property type="project" value="UniProtKB-KW"/>
</dbReference>
<dbReference type="InterPro" id="IPR054608">
    <property type="entry name" value="SYY-like_C"/>
</dbReference>
<feature type="binding site" evidence="11">
    <location>
        <position position="34"/>
    </location>
    <ligand>
        <name>L-tyrosine</name>
        <dbReference type="ChEBI" id="CHEBI:58315"/>
    </ligand>
</feature>
<keyword evidence="5 11" id="KW-0067">ATP-binding</keyword>
<evidence type="ECO:0000256" key="12">
    <source>
        <dbReference type="PROSITE-ProRule" id="PRU00182"/>
    </source>
</evidence>
<dbReference type="FunFam" id="1.10.240.10:FF:000001">
    <property type="entry name" value="Tyrosine--tRNA ligase"/>
    <property type="match status" value="1"/>
</dbReference>
<comment type="subunit">
    <text evidence="11">Homodimer.</text>
</comment>
<keyword evidence="7 11" id="KW-0648">Protein biosynthesis</keyword>
<dbReference type="RefSeq" id="WP_091407091.1">
    <property type="nucleotide sequence ID" value="NZ_FOAB01000002.1"/>
</dbReference>
<dbReference type="InterPro" id="IPR036986">
    <property type="entry name" value="S4_RNA-bd_sf"/>
</dbReference>
<evidence type="ECO:0000313" key="14">
    <source>
        <dbReference type="EMBL" id="SEK92315.1"/>
    </source>
</evidence>
<evidence type="ECO:0000256" key="8">
    <source>
        <dbReference type="ARBA" id="ARBA00023146"/>
    </source>
</evidence>
<feature type="short sequence motif" description="'HIGH' region" evidence="11">
    <location>
        <begin position="39"/>
        <end position="48"/>
    </location>
</feature>
<feature type="binding site" evidence="11">
    <location>
        <position position="237"/>
    </location>
    <ligand>
        <name>ATP</name>
        <dbReference type="ChEBI" id="CHEBI:30616"/>
    </ligand>
</feature>
<name>A0A1H7L1Q5_AQUAM</name>
<dbReference type="InterPro" id="IPR002307">
    <property type="entry name" value="Tyr-tRNA-ligase"/>
</dbReference>
<sequence>MAVNFIEELRWRGMLHDAMPGTEEYLMEQMRAAYVGFDPTADSLHIGNLVPIMLLAHYQRAGHKPFALVGGATGMIGDPSGKSAERNLLDEKTLRHNQDSIKSQLAQFLDFESNAKNAAVLVNNYDWMKDFSFLDFIRDVGKHITVNYMMAKDSVKNRISAESSDGMSFTEFTYQLVQGYDFLHLYKEHDCTLQMGGSDQWGNITTGTELIRRIGGGKGYALTCPLITKSDGSKFGKSEGGNVWLDAKRTSPYKFYQYWLNTSDEDAEKYIKIFTFLTKEEIESLISEHAEVPHQRILQKKLADEITIMVHSQEDLDNAIKASNILFGKSTSEDLKGLDEAAFLDVFEGVPQKELSKDLIKDGLDIIGALAEHTGFLKSNGEARRALKENSISVNKEKIKEGYSITSSDLINNKFVLLQRGKKNYFVIRAV</sequence>
<feature type="binding site" evidence="11">
    <location>
        <position position="178"/>
    </location>
    <ligand>
        <name>L-tyrosine</name>
        <dbReference type="ChEBI" id="CHEBI:58315"/>
    </ligand>
</feature>
<protein>
    <recommendedName>
        <fullName evidence="11">Tyrosine--tRNA ligase</fullName>
        <ecNumber evidence="11">6.1.1.1</ecNumber>
    </recommendedName>
    <alternativeName>
        <fullName evidence="11">Tyrosyl-tRNA synthetase</fullName>
        <shortName evidence="11">TyrRS</shortName>
    </alternativeName>
</protein>
<dbReference type="PROSITE" id="PS50889">
    <property type="entry name" value="S4"/>
    <property type="match status" value="1"/>
</dbReference>
<dbReference type="InterPro" id="IPR024088">
    <property type="entry name" value="Tyr-tRNA-ligase_bac-type"/>
</dbReference>
<dbReference type="EMBL" id="FOAB01000002">
    <property type="protein sequence ID" value="SEK92315.1"/>
    <property type="molecule type" value="Genomic_DNA"/>
</dbReference>
<dbReference type="GO" id="GO:0004831">
    <property type="term" value="F:tyrosine-tRNA ligase activity"/>
    <property type="evidence" value="ECO:0007669"/>
    <property type="project" value="UniProtKB-UniRule"/>
</dbReference>
<dbReference type="InterPro" id="IPR002305">
    <property type="entry name" value="aa-tRNA-synth_Ic"/>
</dbReference>
<evidence type="ECO:0000256" key="10">
    <source>
        <dbReference type="ARBA" id="ARBA00060965"/>
    </source>
</evidence>
<dbReference type="InterPro" id="IPR014729">
    <property type="entry name" value="Rossmann-like_a/b/a_fold"/>
</dbReference>